<feature type="domain" description="Phosphate acetyl/butaryl transferase" evidence="4">
    <location>
        <begin position="84"/>
        <end position="297"/>
    </location>
</feature>
<evidence type="ECO:0000256" key="2">
    <source>
        <dbReference type="ARBA" id="ARBA00022679"/>
    </source>
</evidence>
<dbReference type="NCBIfam" id="NF006045">
    <property type="entry name" value="PRK08190.1"/>
    <property type="match status" value="1"/>
</dbReference>
<proteinExistence type="inferred from homology"/>
<name>A0A101I407_UNCT6</name>
<accession>A0A101I407</accession>
<dbReference type="PIRSF" id="PIRSF000428">
    <property type="entry name" value="P_Ac_trans"/>
    <property type="match status" value="1"/>
</dbReference>
<sequence length="304" mass="33209">MGIKSFSELKEKVLKMSAKRVVVAAAHDKDVIESVVESMKVGIVKTPILIGDAQKIENIIKDFGENLNDFEIVDSSSDEESGKLAVKYIKEKKAEILVKGKLETVFYLKPILDKETGIKKSGVLSNLTLFEMPSYHKFISVTDNAIIPVPTMEEKKYIIENTKILYNALEIETPKVALLSALEVINTKVESTIDAACLTQMYQRGQIKGFIIDGPLAYDTAIDKKSADSKKLKGSEVAGDPDILIVPNLESGNILGKAYKFHADAKSGGVVLGASVPVVLNSRSDGADRRFNSMLIARSIAEMV</sequence>
<dbReference type="InterPro" id="IPR050500">
    <property type="entry name" value="Phos_Acetyltrans/Butyryltrans"/>
</dbReference>
<protein>
    <submittedName>
        <fullName evidence="5">Phosphate butyryltransferase</fullName>
    </submittedName>
</protein>
<dbReference type="Proteomes" id="UP000053467">
    <property type="component" value="Unassembled WGS sequence"/>
</dbReference>
<dbReference type="PANTHER" id="PTHR43356">
    <property type="entry name" value="PHOSPHATE ACETYLTRANSFERASE"/>
    <property type="match status" value="1"/>
</dbReference>
<dbReference type="Gene3D" id="3.40.718.10">
    <property type="entry name" value="Isopropylmalate Dehydrogenase"/>
    <property type="match status" value="1"/>
</dbReference>
<dbReference type="GO" id="GO:0016746">
    <property type="term" value="F:acyltransferase activity"/>
    <property type="evidence" value="ECO:0007669"/>
    <property type="project" value="UniProtKB-KW"/>
</dbReference>
<reference evidence="6" key="1">
    <citation type="journal article" date="2015" name="MBio">
        <title>Genome-Resolved Metagenomic Analysis Reveals Roles for Candidate Phyla and Other Microbial Community Members in Biogeochemical Transformations in Oil Reservoirs.</title>
        <authorList>
            <person name="Hu P."/>
            <person name="Tom L."/>
            <person name="Singh A."/>
            <person name="Thomas B.C."/>
            <person name="Baker B.J."/>
            <person name="Piceno Y.M."/>
            <person name="Andersen G.L."/>
            <person name="Banfield J.F."/>
        </authorList>
    </citation>
    <scope>NUCLEOTIDE SEQUENCE [LARGE SCALE GENOMIC DNA]</scope>
</reference>
<dbReference type="AlphaFoldDB" id="A0A101I407"/>
<organism evidence="5 6">
    <name type="scientific">candidate division TA06 bacterium 34_109</name>
    <dbReference type="NCBI Taxonomy" id="1635277"/>
    <lineage>
        <taxon>Bacteria</taxon>
        <taxon>Bacteria division TA06</taxon>
    </lineage>
</organism>
<evidence type="ECO:0000256" key="1">
    <source>
        <dbReference type="ARBA" id="ARBA00005656"/>
    </source>
</evidence>
<dbReference type="InterPro" id="IPR012147">
    <property type="entry name" value="P_Ac_Bu_trans"/>
</dbReference>
<dbReference type="Pfam" id="PF01515">
    <property type="entry name" value="PTA_PTB"/>
    <property type="match status" value="1"/>
</dbReference>
<dbReference type="InterPro" id="IPR002505">
    <property type="entry name" value="PTA_PTB"/>
</dbReference>
<evidence type="ECO:0000259" key="4">
    <source>
        <dbReference type="Pfam" id="PF01515"/>
    </source>
</evidence>
<gene>
    <name evidence="5" type="ORF">XE03_0289</name>
</gene>
<evidence type="ECO:0000313" key="6">
    <source>
        <dbReference type="Proteomes" id="UP000053467"/>
    </source>
</evidence>
<evidence type="ECO:0000313" key="5">
    <source>
        <dbReference type="EMBL" id="KUK88283.1"/>
    </source>
</evidence>
<dbReference type="SUPFAM" id="SSF53659">
    <property type="entry name" value="Isocitrate/Isopropylmalate dehydrogenase-like"/>
    <property type="match status" value="1"/>
</dbReference>
<comment type="similarity">
    <text evidence="1">Belongs to the phosphate acetyltransferase and butyryltransferase family.</text>
</comment>
<dbReference type="EMBL" id="LGGX01000001">
    <property type="protein sequence ID" value="KUK88283.1"/>
    <property type="molecule type" value="Genomic_DNA"/>
</dbReference>
<keyword evidence="2 5" id="KW-0808">Transferase</keyword>
<dbReference type="PANTHER" id="PTHR43356:SF2">
    <property type="entry name" value="PHOSPHATE ACETYLTRANSFERASE"/>
    <property type="match status" value="1"/>
</dbReference>
<keyword evidence="3" id="KW-0012">Acyltransferase</keyword>
<evidence type="ECO:0000256" key="3">
    <source>
        <dbReference type="ARBA" id="ARBA00023315"/>
    </source>
</evidence>
<comment type="caution">
    <text evidence="5">The sequence shown here is derived from an EMBL/GenBank/DDBJ whole genome shotgun (WGS) entry which is preliminary data.</text>
</comment>